<name>A0A6I6MIR2_9CAUL</name>
<dbReference type="InterPro" id="IPR007138">
    <property type="entry name" value="ABM_dom"/>
</dbReference>
<dbReference type="Pfam" id="PF03992">
    <property type="entry name" value="ABM"/>
    <property type="match status" value="1"/>
</dbReference>
<keyword evidence="2" id="KW-0503">Monooxygenase</keyword>
<gene>
    <name evidence="2" type="ORF">DSM104635_01278</name>
</gene>
<keyword evidence="3" id="KW-1185">Reference proteome</keyword>
<dbReference type="InterPro" id="IPR011008">
    <property type="entry name" value="Dimeric_a/b-barrel"/>
</dbReference>
<proteinExistence type="predicted"/>
<evidence type="ECO:0000313" key="3">
    <source>
        <dbReference type="Proteomes" id="UP000431269"/>
    </source>
</evidence>
<accession>A0A6I6MIR2</accession>
<dbReference type="GO" id="GO:0004497">
    <property type="term" value="F:monooxygenase activity"/>
    <property type="evidence" value="ECO:0007669"/>
    <property type="project" value="UniProtKB-KW"/>
</dbReference>
<feature type="domain" description="ABM" evidence="1">
    <location>
        <begin position="15"/>
        <end position="78"/>
    </location>
</feature>
<reference evidence="3" key="1">
    <citation type="submission" date="2019-12" db="EMBL/GenBank/DDBJ databases">
        <title>Complete genome of Terracaulis silvestris 0127_4.</title>
        <authorList>
            <person name="Vieira S."/>
            <person name="Riedel T."/>
            <person name="Sproer C."/>
            <person name="Pascual J."/>
            <person name="Boedeker C."/>
            <person name="Overmann J."/>
        </authorList>
    </citation>
    <scope>NUCLEOTIDE SEQUENCE [LARGE SCALE GENOMIC DNA]</scope>
    <source>
        <strain evidence="3">0127_4</strain>
    </source>
</reference>
<sequence>MRSPSLEEKSEEEAMFAVIYRWQVVPGLEAQFEAGWKRGTERIAAEFGGWGSRLHRAEGNVYIAYAQWPDRETWQRASEARMRHSDDEARRMYREAIVPGTFETLYAMPVVADLLELKRA</sequence>
<keyword evidence="2" id="KW-0560">Oxidoreductase</keyword>
<dbReference type="Gene3D" id="3.30.70.100">
    <property type="match status" value="1"/>
</dbReference>
<evidence type="ECO:0000313" key="2">
    <source>
        <dbReference type="EMBL" id="QGZ94459.1"/>
    </source>
</evidence>
<organism evidence="2 3">
    <name type="scientific">Terricaulis silvestris</name>
    <dbReference type="NCBI Taxonomy" id="2686094"/>
    <lineage>
        <taxon>Bacteria</taxon>
        <taxon>Pseudomonadati</taxon>
        <taxon>Pseudomonadota</taxon>
        <taxon>Alphaproteobacteria</taxon>
        <taxon>Caulobacterales</taxon>
        <taxon>Caulobacteraceae</taxon>
        <taxon>Terricaulis</taxon>
    </lineage>
</organism>
<dbReference type="SUPFAM" id="SSF54909">
    <property type="entry name" value="Dimeric alpha+beta barrel"/>
    <property type="match status" value="1"/>
</dbReference>
<dbReference type="KEGG" id="tsv:DSM104635_01278"/>
<dbReference type="EMBL" id="CP047045">
    <property type="protein sequence ID" value="QGZ94459.1"/>
    <property type="molecule type" value="Genomic_DNA"/>
</dbReference>
<evidence type="ECO:0000259" key="1">
    <source>
        <dbReference type="Pfam" id="PF03992"/>
    </source>
</evidence>
<dbReference type="AlphaFoldDB" id="A0A6I6MIR2"/>
<dbReference type="Proteomes" id="UP000431269">
    <property type="component" value="Chromosome"/>
</dbReference>
<protein>
    <submittedName>
        <fullName evidence="2">Antibiotic biosynthesis monooxygenase</fullName>
    </submittedName>
</protein>